<dbReference type="RefSeq" id="WP_129210019.1">
    <property type="nucleotide sequence ID" value="NZ_BMGU01000002.1"/>
</dbReference>
<keyword evidence="3" id="KW-1185">Reference proteome</keyword>
<evidence type="ECO:0000313" key="2">
    <source>
        <dbReference type="EMBL" id="RXS93476.1"/>
    </source>
</evidence>
<comment type="caution">
    <text evidence="2">The sequence shown here is derived from an EMBL/GenBank/DDBJ whole genome shotgun (WGS) entry which is preliminary data.</text>
</comment>
<proteinExistence type="predicted"/>
<evidence type="ECO:0000256" key="1">
    <source>
        <dbReference type="SAM" id="Phobius"/>
    </source>
</evidence>
<accession>A0A4Q1S9W6</accession>
<keyword evidence="1" id="KW-0472">Membrane</keyword>
<dbReference type="Proteomes" id="UP000290253">
    <property type="component" value="Unassembled WGS sequence"/>
</dbReference>
<feature type="transmembrane region" description="Helical" evidence="1">
    <location>
        <begin position="161"/>
        <end position="180"/>
    </location>
</feature>
<sequence>MAKLGAELGQPITQASDLAADERWQLVQRVAASPTFARSSRLPDLLLYLCERSLQGQELLLTEQRIAAEVFERTRSFDPTADTIVRSHMLRLRQKLEAYFKEEGAKEPLRILIPRGGYVPTFAPVGVPVAAAAAASPVVEPVSAETGKIAQLETSRRRMRAATAVLLVICLGLLATLLVGSGRERFAEISPAQRGRAALWSSMFPGPSPTLLIAADSGLVLLHGLTGKNSTLGEYMARNFDRELAGTNLPRNTVLDIAGRRYTSFVDLELFDRLTHLPQARTGRYSIRYARDVHANDLKSANVVLSGSQDANPWIELFEPQMNFVLHDDLEKGERGFLDRAPQNGEPAYYRSMQYEYGVLAYLPNLSGSGHALLIEGTSVAGTEAISDFLFEDSDFEPFLEKIMRKDGRLPHFEILLRSRNLDGSAAHSEIVAYRTY</sequence>
<protein>
    <submittedName>
        <fullName evidence="2">Helix-turn-helix domain-containing protein</fullName>
    </submittedName>
</protein>
<dbReference type="AlphaFoldDB" id="A0A4Q1S9W6"/>
<dbReference type="OrthoDB" id="104580at2"/>
<organism evidence="2 3">
    <name type="scientific">Silvibacterium dinghuense</name>
    <dbReference type="NCBI Taxonomy" id="1560006"/>
    <lineage>
        <taxon>Bacteria</taxon>
        <taxon>Pseudomonadati</taxon>
        <taxon>Acidobacteriota</taxon>
        <taxon>Terriglobia</taxon>
        <taxon>Terriglobales</taxon>
        <taxon>Acidobacteriaceae</taxon>
        <taxon>Silvibacterium</taxon>
    </lineage>
</organism>
<dbReference type="EMBL" id="SDMK01000005">
    <property type="protein sequence ID" value="RXS93476.1"/>
    <property type="molecule type" value="Genomic_DNA"/>
</dbReference>
<gene>
    <name evidence="2" type="ORF">ESZ00_19255</name>
</gene>
<reference evidence="2 3" key="1">
    <citation type="journal article" date="2016" name="Int. J. Syst. Evol. Microbiol.">
        <title>Acidipila dinghuensis sp. nov., an acidobacterium isolated from forest soil.</title>
        <authorList>
            <person name="Jiang Y.W."/>
            <person name="Wang J."/>
            <person name="Chen M.H."/>
            <person name="Lv Y.Y."/>
            <person name="Qiu L.H."/>
        </authorList>
    </citation>
    <scope>NUCLEOTIDE SEQUENCE [LARGE SCALE GENOMIC DNA]</scope>
    <source>
        <strain evidence="2 3">DHOF10</strain>
    </source>
</reference>
<keyword evidence="1" id="KW-1133">Transmembrane helix</keyword>
<name>A0A4Q1S9W6_9BACT</name>
<keyword evidence="1" id="KW-0812">Transmembrane</keyword>
<evidence type="ECO:0000313" key="3">
    <source>
        <dbReference type="Proteomes" id="UP000290253"/>
    </source>
</evidence>